<reference evidence="5" key="1">
    <citation type="submission" date="2012-09" db="EMBL/GenBank/DDBJ databases">
        <title>Genome Sequence of alkane-degrading Bacterium Alcanivorax balearicus MACL04.</title>
        <authorList>
            <person name="Lai Q."/>
            <person name="Shao Z."/>
        </authorList>
    </citation>
    <scope>NUCLEOTIDE SEQUENCE</scope>
    <source>
        <strain evidence="5">MACL04</strain>
    </source>
</reference>
<organism evidence="5 6">
    <name type="scientific">Alloalcanivorax balearicus MACL04</name>
    <dbReference type="NCBI Taxonomy" id="1177182"/>
    <lineage>
        <taxon>Bacteria</taxon>
        <taxon>Pseudomonadati</taxon>
        <taxon>Pseudomonadota</taxon>
        <taxon>Gammaproteobacteria</taxon>
        <taxon>Oceanospirillales</taxon>
        <taxon>Alcanivoracaceae</taxon>
        <taxon>Alloalcanivorax</taxon>
    </lineage>
</organism>
<dbReference type="SUPFAM" id="SSF53474">
    <property type="entry name" value="alpha/beta-Hydrolases"/>
    <property type="match status" value="1"/>
</dbReference>
<feature type="domain" description="Carboxylesterase type B" evidence="4">
    <location>
        <begin position="612"/>
        <end position="662"/>
    </location>
</feature>
<evidence type="ECO:0000256" key="3">
    <source>
        <dbReference type="RuleBase" id="RU361235"/>
    </source>
</evidence>
<dbReference type="EMBL" id="ARXS01000011">
    <property type="protein sequence ID" value="MCU5782832.1"/>
    <property type="molecule type" value="Genomic_DNA"/>
</dbReference>
<evidence type="ECO:0000313" key="5">
    <source>
        <dbReference type="EMBL" id="MCU5782832.1"/>
    </source>
</evidence>
<dbReference type="Pfam" id="PF00135">
    <property type="entry name" value="COesterase"/>
    <property type="match status" value="2"/>
</dbReference>
<gene>
    <name evidence="5" type="ORF">MA04_02132</name>
</gene>
<dbReference type="PROSITE" id="PS51257">
    <property type="entry name" value="PROKAR_LIPOPROTEIN"/>
    <property type="match status" value="1"/>
</dbReference>
<dbReference type="InterPro" id="IPR029058">
    <property type="entry name" value="AB_hydrolase_fold"/>
</dbReference>
<dbReference type="Gene3D" id="3.40.50.1820">
    <property type="entry name" value="alpha/beta hydrolase"/>
    <property type="match status" value="2"/>
</dbReference>
<dbReference type="PANTHER" id="PTHR11559">
    <property type="entry name" value="CARBOXYLESTERASE"/>
    <property type="match status" value="1"/>
</dbReference>
<keyword evidence="2 3" id="KW-0378">Hydrolase</keyword>
<accession>A0ABT2QZ88</accession>
<evidence type="ECO:0000259" key="4">
    <source>
        <dbReference type="Pfam" id="PF00135"/>
    </source>
</evidence>
<feature type="chain" id="PRO_5044979165" description="Carboxylic ester hydrolase" evidence="3">
    <location>
        <begin position="24"/>
        <end position="676"/>
    </location>
</feature>
<evidence type="ECO:0000256" key="2">
    <source>
        <dbReference type="ARBA" id="ARBA00022801"/>
    </source>
</evidence>
<dbReference type="PROSITE" id="PS00122">
    <property type="entry name" value="CARBOXYLESTERASE_B_1"/>
    <property type="match status" value="1"/>
</dbReference>
<keyword evidence="3" id="KW-0732">Signal</keyword>
<evidence type="ECO:0000313" key="6">
    <source>
        <dbReference type="Proteomes" id="UP001064106"/>
    </source>
</evidence>
<dbReference type="RefSeq" id="WP_262460408.1">
    <property type="nucleotide sequence ID" value="NZ_ARXS01000011.1"/>
</dbReference>
<dbReference type="EC" id="3.1.1.-" evidence="3"/>
<comment type="similarity">
    <text evidence="1 3">Belongs to the type-B carboxylesterase/lipase family.</text>
</comment>
<evidence type="ECO:0000256" key="1">
    <source>
        <dbReference type="ARBA" id="ARBA00005964"/>
    </source>
</evidence>
<dbReference type="Proteomes" id="UP001064106">
    <property type="component" value="Unassembled WGS sequence"/>
</dbReference>
<feature type="signal peptide" evidence="3">
    <location>
        <begin position="1"/>
        <end position="23"/>
    </location>
</feature>
<dbReference type="InterPro" id="IPR002018">
    <property type="entry name" value="CarbesteraseB"/>
</dbReference>
<protein>
    <recommendedName>
        <fullName evidence="3">Carboxylic ester hydrolase</fullName>
        <ecNumber evidence="3">3.1.1.-</ecNumber>
    </recommendedName>
</protein>
<proteinExistence type="inferred from homology"/>
<name>A0ABT2QZ88_9GAMM</name>
<comment type="caution">
    <text evidence="5">The sequence shown here is derived from an EMBL/GenBank/DDBJ whole genome shotgun (WGS) entry which is preliminary data.</text>
</comment>
<dbReference type="InterPro" id="IPR050309">
    <property type="entry name" value="Type-B_Carboxylest/Lipase"/>
</dbReference>
<dbReference type="InterPro" id="IPR019826">
    <property type="entry name" value="Carboxylesterase_B_AS"/>
</dbReference>
<keyword evidence="6" id="KW-1185">Reference proteome</keyword>
<sequence length="676" mass="73080">MKKEQRQSSRLMHLIAVAPLILAACGGDSDSHGGGPSGPDTRTGTFIDSPVAGIDYVGTETVAGITDQAGQFHYQTGEEITFSIGELALGSAEGAQELTPLNITKDATSTEDERVSNKLILLQSLDQDGDLNNGIQITDIIRSHVSDNADAIDFNQSTDQFRADLLSLLTDLENNDAFSDTDPRPRRVRYLSEAMEHFARSTSARIVVGTTGGELRGFEANENTWQFLGIPYAEPPLGELRWRPPVKPEPWEGIRDAVDWADQSAQATALESVNEGGMSEDSLYLNISAPKNADNLPVMVWFHGGAFAILSANSKQYNNPDSLTSKGVVLVTVNHRLGPFGYIAHPELSEESGYGGSGNYGQMDLVMALEWVRDNIAAFGGDAGNVTLFGQSGGGGKTYSLMNSPQAAGLFHKAIVMSGFAPLETGGAPGDSLAESELVGTALFDRVGVDTLEQARQLPWTAFTDADAQHGIPRQTYRPNVDYYYQPKTYYQNVIDGMPSDVPLMAGVTAGDYPHLRAALPVWLSQRSSHYQSDQYIYKFTRVPPGWLSRDIMSCHGCELPYLFNHPAGLVQNYQLGLVTTADGEKPEIGDLNGNGINGTDGDVADVFASMTYGQDDDTVAELMMTMWTNFAKTGDPSPAHLQWPAYTGDNDSFLEIRQDTEASVEAGVAEAMGLE</sequence>
<feature type="domain" description="Carboxylesterase type B" evidence="4">
    <location>
        <begin position="207"/>
        <end position="513"/>
    </location>
</feature>